<organism evidence="1 2">
    <name type="scientific">Clostridium kluyveri</name>
    <dbReference type="NCBI Taxonomy" id="1534"/>
    <lineage>
        <taxon>Bacteria</taxon>
        <taxon>Bacillati</taxon>
        <taxon>Bacillota</taxon>
        <taxon>Clostridia</taxon>
        <taxon>Eubacteriales</taxon>
        <taxon>Clostridiaceae</taxon>
        <taxon>Clostridium</taxon>
    </lineage>
</organism>
<dbReference type="AlphaFoldDB" id="A0A1L5F527"/>
<dbReference type="Proteomes" id="UP000184604">
    <property type="component" value="Chromosome"/>
</dbReference>
<gene>
    <name evidence="1" type="ORF">BS101_03975</name>
</gene>
<protein>
    <submittedName>
        <fullName evidence="1">Uncharacterized protein</fullName>
    </submittedName>
</protein>
<evidence type="ECO:0000313" key="2">
    <source>
        <dbReference type="Proteomes" id="UP000184604"/>
    </source>
</evidence>
<reference evidence="1 2" key="1">
    <citation type="submission" date="2016-12" db="EMBL/GenBank/DDBJ databases">
        <title>Complete genome sequence of Clostridium kluyveri JZZ isolated from the pit mud of a Chinese flavor liquor-making factory.</title>
        <authorList>
            <person name="Wang Y."/>
        </authorList>
    </citation>
    <scope>NUCLEOTIDE SEQUENCE [LARGE SCALE GENOMIC DNA]</scope>
    <source>
        <strain evidence="1 2">JZZ</strain>
    </source>
</reference>
<accession>A0A1L5F527</accession>
<name>A0A1L5F527_CLOKL</name>
<sequence>MQFKKIHIIGGPGSGKSYMAKLTFKEACNIINSNKIERILCVEDSKEEDWGRPKSKGVVESRIALFECERDVGVKSIAPMVVITEDGVLEISSKNKELIFNFNNGMKYRIVLS</sequence>
<evidence type="ECO:0000313" key="1">
    <source>
        <dbReference type="EMBL" id="APM37950.1"/>
    </source>
</evidence>
<dbReference type="RefSeq" id="WP_242951399.1">
    <property type="nucleotide sequence ID" value="NZ_CP018335.1"/>
</dbReference>
<dbReference type="EMBL" id="CP018335">
    <property type="protein sequence ID" value="APM37950.1"/>
    <property type="molecule type" value="Genomic_DNA"/>
</dbReference>
<proteinExistence type="predicted"/>